<dbReference type="InterPro" id="IPR015797">
    <property type="entry name" value="NUDIX_hydrolase-like_dom_sf"/>
</dbReference>
<keyword evidence="3" id="KW-1185">Reference proteome</keyword>
<dbReference type="EMBL" id="FNQB01000003">
    <property type="protein sequence ID" value="SDZ45589.1"/>
    <property type="molecule type" value="Genomic_DNA"/>
</dbReference>
<accession>A0A1H3T8B6</accession>
<dbReference type="InterPro" id="IPR036390">
    <property type="entry name" value="WH_DNA-bd_sf"/>
</dbReference>
<dbReference type="PANTHER" id="PTHR43736">
    <property type="entry name" value="ADP-RIBOSE PYROPHOSPHATASE"/>
    <property type="match status" value="1"/>
</dbReference>
<dbReference type="Gene3D" id="1.10.10.10">
    <property type="entry name" value="Winged helix-like DNA-binding domain superfamily/Winged helix DNA-binding domain"/>
    <property type="match status" value="1"/>
</dbReference>
<feature type="domain" description="Nudix hydrolase" evidence="1">
    <location>
        <begin position="7"/>
        <end position="141"/>
    </location>
</feature>
<dbReference type="SUPFAM" id="SSF46785">
    <property type="entry name" value="Winged helix' DNA-binding domain"/>
    <property type="match status" value="1"/>
</dbReference>
<sequence>MARDHAVLRLAVDLSILTVRDGRLHVLVVKRGNEPFVGHLALPGGFLRPDEEPLAAAVRELGEETSLDGLRLHLEQLPIFGAPDRDPRGRVVSVPYLAIAPDLPVPTAGSDATSAHWSPVASILDDATLAFDHCDILDLAVERARASLETTTVAAMFCGEQFTMGELRGVYEAVWGVALDPRNFSRKVTKTQGFVEPVGSRRTDGVGRPAALYRRGPIRRLNPAMLRSSMDS</sequence>
<dbReference type="InterPro" id="IPR036388">
    <property type="entry name" value="WH-like_DNA-bd_sf"/>
</dbReference>
<dbReference type="PANTHER" id="PTHR43736:SF4">
    <property type="entry name" value="SLR1690 PROTEIN"/>
    <property type="match status" value="1"/>
</dbReference>
<dbReference type="InterPro" id="IPR054105">
    <property type="entry name" value="WHD_NrtR"/>
</dbReference>
<evidence type="ECO:0000313" key="2">
    <source>
        <dbReference type="EMBL" id="SDZ45589.1"/>
    </source>
</evidence>
<dbReference type="OrthoDB" id="9786141at2"/>
<proteinExistence type="predicted"/>
<evidence type="ECO:0000313" key="3">
    <source>
        <dbReference type="Proteomes" id="UP000199632"/>
    </source>
</evidence>
<dbReference type="SUPFAM" id="SSF55811">
    <property type="entry name" value="Nudix"/>
    <property type="match status" value="1"/>
</dbReference>
<dbReference type="RefSeq" id="WP_090798478.1">
    <property type="nucleotide sequence ID" value="NZ_BOND01000003.1"/>
</dbReference>
<gene>
    <name evidence="2" type="ORF">SAMN05421684_5232</name>
</gene>
<dbReference type="CDD" id="cd18873">
    <property type="entry name" value="NUDIX_NadM_like"/>
    <property type="match status" value="1"/>
</dbReference>
<dbReference type="AlphaFoldDB" id="A0A1H3T8B6"/>
<name>A0A1H3T8B6_9ACTN</name>
<organism evidence="2 3">
    <name type="scientific">Asanoa ishikariensis</name>
    <dbReference type="NCBI Taxonomy" id="137265"/>
    <lineage>
        <taxon>Bacteria</taxon>
        <taxon>Bacillati</taxon>
        <taxon>Actinomycetota</taxon>
        <taxon>Actinomycetes</taxon>
        <taxon>Micromonosporales</taxon>
        <taxon>Micromonosporaceae</taxon>
        <taxon>Asanoa</taxon>
    </lineage>
</organism>
<dbReference type="InterPro" id="IPR000086">
    <property type="entry name" value="NUDIX_hydrolase_dom"/>
</dbReference>
<dbReference type="PROSITE" id="PS51462">
    <property type="entry name" value="NUDIX"/>
    <property type="match status" value="1"/>
</dbReference>
<dbReference type="Pfam" id="PF00293">
    <property type="entry name" value="NUDIX"/>
    <property type="match status" value="1"/>
</dbReference>
<protein>
    <submittedName>
        <fullName evidence="2">8-oxo-dGTP diphosphatase</fullName>
    </submittedName>
</protein>
<dbReference type="Gene3D" id="3.90.79.10">
    <property type="entry name" value="Nucleoside Triphosphate Pyrophosphohydrolase"/>
    <property type="match status" value="1"/>
</dbReference>
<evidence type="ECO:0000259" key="1">
    <source>
        <dbReference type="PROSITE" id="PS51462"/>
    </source>
</evidence>
<dbReference type="Proteomes" id="UP000199632">
    <property type="component" value="Unassembled WGS sequence"/>
</dbReference>
<dbReference type="STRING" id="137265.SAMN05421684_5232"/>
<dbReference type="Pfam" id="PF21906">
    <property type="entry name" value="WHD_NrtR"/>
    <property type="match status" value="1"/>
</dbReference>
<reference evidence="3" key="1">
    <citation type="submission" date="2016-10" db="EMBL/GenBank/DDBJ databases">
        <authorList>
            <person name="Varghese N."/>
            <person name="Submissions S."/>
        </authorList>
    </citation>
    <scope>NUCLEOTIDE SEQUENCE [LARGE SCALE GENOMIC DNA]</scope>
    <source>
        <strain evidence="3">DSM 44718</strain>
    </source>
</reference>